<evidence type="ECO:0000313" key="3">
    <source>
        <dbReference type="Proteomes" id="UP001491310"/>
    </source>
</evidence>
<protein>
    <submittedName>
        <fullName evidence="2">Uncharacterized protein</fullName>
    </submittedName>
</protein>
<keyword evidence="3" id="KW-1185">Reference proteome</keyword>
<organism evidence="2 3">
    <name type="scientific">Coccomyxa subellipsoidea</name>
    <dbReference type="NCBI Taxonomy" id="248742"/>
    <lineage>
        <taxon>Eukaryota</taxon>
        <taxon>Viridiplantae</taxon>
        <taxon>Chlorophyta</taxon>
        <taxon>core chlorophytes</taxon>
        <taxon>Trebouxiophyceae</taxon>
        <taxon>Trebouxiophyceae incertae sedis</taxon>
        <taxon>Coccomyxaceae</taxon>
        <taxon>Coccomyxa</taxon>
    </lineage>
</organism>
<evidence type="ECO:0000313" key="2">
    <source>
        <dbReference type="EMBL" id="KAK9907363.1"/>
    </source>
</evidence>
<dbReference type="InterPro" id="IPR044852">
    <property type="entry name" value="WBP2-like"/>
</dbReference>
<comment type="caution">
    <text evidence="2">The sequence shown here is derived from an EMBL/GenBank/DDBJ whole genome shotgun (WGS) entry which is preliminary data.</text>
</comment>
<sequence length="162" mass="17896">MRLIFVAKDAHAESGLVAFELPLAYITADKFKQPVFGCNNLAGKCWPAVQGGGPSGSLAPHNFAIYFKEGGVGTFLPLYFNFLEYVRYTQQRMHSSGAPTAPQPPPDTREMLSKAFVDPSDPSKVFLTSPVDESQRIPTAPQYAPNYSDTQHEHYQDMGLRP</sequence>
<gene>
    <name evidence="2" type="ORF">WJX75_002243</name>
</gene>
<feature type="region of interest" description="Disordered" evidence="1">
    <location>
        <begin position="93"/>
        <end position="162"/>
    </location>
</feature>
<dbReference type="PANTHER" id="PTHR31606:SF1">
    <property type="entry name" value="WW DOMAIN BINDING PROTEIN 2, ISOFORM E"/>
    <property type="match status" value="1"/>
</dbReference>
<evidence type="ECO:0000256" key="1">
    <source>
        <dbReference type="SAM" id="MobiDB-lite"/>
    </source>
</evidence>
<accession>A0ABR2YKM9</accession>
<name>A0ABR2YKM9_9CHLO</name>
<dbReference type="EMBL" id="JALJOT010000009">
    <property type="protein sequence ID" value="KAK9907363.1"/>
    <property type="molecule type" value="Genomic_DNA"/>
</dbReference>
<dbReference type="Proteomes" id="UP001491310">
    <property type="component" value="Unassembled WGS sequence"/>
</dbReference>
<dbReference type="PANTHER" id="PTHR31606">
    <property type="entry name" value="WW DOMAIN BINDING PROTEIN 2, ISOFORM E"/>
    <property type="match status" value="1"/>
</dbReference>
<proteinExistence type="predicted"/>
<reference evidence="2 3" key="1">
    <citation type="journal article" date="2024" name="Nat. Commun.">
        <title>Phylogenomics reveals the evolutionary origins of lichenization in chlorophyte algae.</title>
        <authorList>
            <person name="Puginier C."/>
            <person name="Libourel C."/>
            <person name="Otte J."/>
            <person name="Skaloud P."/>
            <person name="Haon M."/>
            <person name="Grisel S."/>
            <person name="Petersen M."/>
            <person name="Berrin J.G."/>
            <person name="Delaux P.M."/>
            <person name="Dal Grande F."/>
            <person name="Keller J."/>
        </authorList>
    </citation>
    <scope>NUCLEOTIDE SEQUENCE [LARGE SCALE GENOMIC DNA]</scope>
    <source>
        <strain evidence="2 3">SAG 216-7</strain>
    </source>
</reference>
<dbReference type="CDD" id="cd13214">
    <property type="entry name" value="PH-GRAM_WBP2"/>
    <property type="match status" value="1"/>
</dbReference>